<dbReference type="InterPro" id="IPR036390">
    <property type="entry name" value="WH_DNA-bd_sf"/>
</dbReference>
<feature type="domain" description="Rad21/Rec8-like protein N-terminal" evidence="5">
    <location>
        <begin position="2"/>
        <end position="102"/>
    </location>
</feature>
<sequence length="505" mass="56023">MISDQLRTKQGPLARVWLASHWERKISKSQFLNTNLEKTIDAITANHQEEPLALRVSGQLLLGVVRIYSRKTRYLLEDCNEALVKIKLAFKKGDINMPDITHTASNVNAITMQDKLTEFDILLPDLPFNSTGPSDESRDPILDSLGDMSFSQDITLSGGQTSFSFGNYEVGRAGGQGVEAGRRDNEAGLADDGFDMDAIADPLKDMNLNDNNNNGIMNDAVDFDFDLNDNIDYNAPDYTDGMDEFHFPQANDAADASLDTLMHVGIVEDDSMFDMEGITSAATEPVRRRKRLVVDKITEIPEEDLRRYAADSRSIVQKDTSSTGVAKTKPVINLTKPSGNAVGSELEDMFARLSRKRRASGAMANIHKESRFDDAFGAPTPGGPGLTSAFQFDDDNIDYGQDYTADVELNQEAFNRFNNNMDNDESFLTQNAQAFNSSTRQTLEKLEKEFPDVVKFSDLAPSFSKKSEAARMFYDVLLLSTKDMIKVKQDRAYGEIQISAPTVVA</sequence>
<evidence type="ECO:0000313" key="6">
    <source>
        <dbReference type="EMBL" id="KAG2189890.1"/>
    </source>
</evidence>
<feature type="domain" description="Rad21/Rec8-like protein C-terminal eukaryotic" evidence="4">
    <location>
        <begin position="456"/>
        <end position="500"/>
    </location>
</feature>
<dbReference type="PANTHER" id="PTHR12585">
    <property type="entry name" value="SCC1 / RAD21 FAMILY MEMBER"/>
    <property type="match status" value="1"/>
</dbReference>
<dbReference type="InterPro" id="IPR006909">
    <property type="entry name" value="Rad21/Rec8_C_eu"/>
</dbReference>
<accession>A0A8H7UNP3</accession>
<dbReference type="CDD" id="cd21788">
    <property type="entry name" value="Rad21_Rec8_M_SpRad21p-like"/>
    <property type="match status" value="1"/>
</dbReference>
<evidence type="ECO:0008006" key="8">
    <source>
        <dbReference type="Google" id="ProtNLM"/>
    </source>
</evidence>
<evidence type="ECO:0000259" key="5">
    <source>
        <dbReference type="Pfam" id="PF04825"/>
    </source>
</evidence>
<dbReference type="InterPro" id="IPR006910">
    <property type="entry name" value="Rad21_Rec8_N"/>
</dbReference>
<dbReference type="GO" id="GO:0008278">
    <property type="term" value="C:cohesin complex"/>
    <property type="evidence" value="ECO:0007669"/>
    <property type="project" value="InterPro"/>
</dbReference>
<dbReference type="GO" id="GO:0007062">
    <property type="term" value="P:sister chromatid cohesion"/>
    <property type="evidence" value="ECO:0007669"/>
    <property type="project" value="InterPro"/>
</dbReference>
<comment type="similarity">
    <text evidence="2">Belongs to the rad21 family.</text>
</comment>
<dbReference type="AlphaFoldDB" id="A0A8H7UNP3"/>
<dbReference type="GO" id="GO:0003682">
    <property type="term" value="F:chromatin binding"/>
    <property type="evidence" value="ECO:0007669"/>
    <property type="project" value="TreeGrafter"/>
</dbReference>
<dbReference type="EMBL" id="JAEPRC010001135">
    <property type="protein sequence ID" value="KAG2189890.1"/>
    <property type="molecule type" value="Genomic_DNA"/>
</dbReference>
<gene>
    <name evidence="6" type="ORF">INT46_000124</name>
</gene>
<comment type="caution">
    <text evidence="6">The sequence shown here is derived from an EMBL/GenBank/DDBJ whole genome shotgun (WGS) entry which is preliminary data.</text>
</comment>
<name>A0A8H7UNP3_9FUNG</name>
<reference evidence="6" key="1">
    <citation type="submission" date="2020-12" db="EMBL/GenBank/DDBJ databases">
        <title>Metabolic potential, ecology and presence of endohyphal bacteria is reflected in genomic diversity of Mucoromycotina.</title>
        <authorList>
            <person name="Muszewska A."/>
            <person name="Okrasinska A."/>
            <person name="Steczkiewicz K."/>
            <person name="Drgas O."/>
            <person name="Orlowska M."/>
            <person name="Perlinska-Lenart U."/>
            <person name="Aleksandrzak-Piekarczyk T."/>
            <person name="Szatraj K."/>
            <person name="Zielenkiewicz U."/>
            <person name="Pilsyk S."/>
            <person name="Malc E."/>
            <person name="Mieczkowski P."/>
            <person name="Kruszewska J.S."/>
            <person name="Biernat P."/>
            <person name="Pawlowska J."/>
        </authorList>
    </citation>
    <scope>NUCLEOTIDE SEQUENCE</scope>
    <source>
        <strain evidence="6">CBS 226.32</strain>
    </source>
</reference>
<dbReference type="PANTHER" id="PTHR12585:SF69">
    <property type="entry name" value="FI11703P"/>
    <property type="match status" value="1"/>
</dbReference>
<evidence type="ECO:0000256" key="2">
    <source>
        <dbReference type="ARBA" id="ARBA00009870"/>
    </source>
</evidence>
<evidence type="ECO:0000256" key="3">
    <source>
        <dbReference type="ARBA" id="ARBA00023242"/>
    </source>
</evidence>
<dbReference type="SUPFAM" id="SSF46785">
    <property type="entry name" value="Winged helix' DNA-binding domain"/>
    <property type="match status" value="1"/>
</dbReference>
<evidence type="ECO:0000256" key="1">
    <source>
        <dbReference type="ARBA" id="ARBA00004123"/>
    </source>
</evidence>
<organism evidence="6 7">
    <name type="scientific">Mucor plumbeus</name>
    <dbReference type="NCBI Taxonomy" id="97098"/>
    <lineage>
        <taxon>Eukaryota</taxon>
        <taxon>Fungi</taxon>
        <taxon>Fungi incertae sedis</taxon>
        <taxon>Mucoromycota</taxon>
        <taxon>Mucoromycotina</taxon>
        <taxon>Mucoromycetes</taxon>
        <taxon>Mucorales</taxon>
        <taxon>Mucorineae</taxon>
        <taxon>Mucoraceae</taxon>
        <taxon>Mucor</taxon>
    </lineage>
</organism>
<evidence type="ECO:0000313" key="7">
    <source>
        <dbReference type="Proteomes" id="UP000650833"/>
    </source>
</evidence>
<dbReference type="GO" id="GO:0005634">
    <property type="term" value="C:nucleus"/>
    <property type="evidence" value="ECO:0007669"/>
    <property type="project" value="UniProtKB-SubCell"/>
</dbReference>
<dbReference type="Gene3D" id="1.10.10.580">
    <property type="entry name" value="Structural maintenance of chromosome 1. Chain E"/>
    <property type="match status" value="1"/>
</dbReference>
<dbReference type="OrthoDB" id="10071381at2759"/>
<keyword evidence="3" id="KW-0539">Nucleus</keyword>
<comment type="subcellular location">
    <subcellularLocation>
        <location evidence="1">Nucleus</location>
    </subcellularLocation>
</comment>
<proteinExistence type="inferred from homology"/>
<dbReference type="Proteomes" id="UP000650833">
    <property type="component" value="Unassembled WGS sequence"/>
</dbReference>
<protein>
    <recommendedName>
        <fullName evidence="8">Double-strand-break repair protein rad21</fullName>
    </recommendedName>
</protein>
<evidence type="ECO:0000259" key="4">
    <source>
        <dbReference type="Pfam" id="PF04824"/>
    </source>
</evidence>
<keyword evidence="7" id="KW-1185">Reference proteome</keyword>
<dbReference type="InterPro" id="IPR039781">
    <property type="entry name" value="Rad21/Rec8-like"/>
</dbReference>
<dbReference type="GO" id="GO:1990414">
    <property type="term" value="P:replication-born double-strand break repair via sister chromatid exchange"/>
    <property type="evidence" value="ECO:0007669"/>
    <property type="project" value="TreeGrafter"/>
</dbReference>
<dbReference type="InterPro" id="IPR023093">
    <property type="entry name" value="ScpA-like_C"/>
</dbReference>
<dbReference type="Pfam" id="PF04824">
    <property type="entry name" value="Rad21_Rec8"/>
    <property type="match status" value="1"/>
</dbReference>
<dbReference type="Pfam" id="PF04825">
    <property type="entry name" value="Rad21_Rec8_N"/>
    <property type="match status" value="1"/>
</dbReference>